<comment type="caution">
    <text evidence="2">The sequence shown here is derived from an EMBL/GenBank/DDBJ whole genome shotgun (WGS) entry which is preliminary data.</text>
</comment>
<dbReference type="VEuPathDB" id="PlasmoDB:PKNH_1136400"/>
<dbReference type="EMBL" id="NETL01000027">
    <property type="protein sequence ID" value="OTN64690.1"/>
    <property type="molecule type" value="Genomic_DNA"/>
</dbReference>
<feature type="compositionally biased region" description="Basic and acidic residues" evidence="1">
    <location>
        <begin position="241"/>
        <end position="269"/>
    </location>
</feature>
<feature type="region of interest" description="Disordered" evidence="1">
    <location>
        <begin position="1"/>
        <end position="43"/>
    </location>
</feature>
<dbReference type="AlphaFoldDB" id="A0A1Y3DKK3"/>
<evidence type="ECO:0000313" key="3">
    <source>
        <dbReference type="Proteomes" id="UP000195012"/>
    </source>
</evidence>
<feature type="region of interest" description="Disordered" evidence="1">
    <location>
        <begin position="227"/>
        <end position="283"/>
    </location>
</feature>
<sequence>MHWEQLEKHTQTEELEAIIPKYEGPAEDGCKERGVSSLEDKSIRGEMSVSSVETICSYSSGGSRLGAAGEVNEAGETGEAKETHLTKGEEETSETIQSDVTNIAGTTKRVDVRAQPKELRRAFTPDDSTHTQKAALSCALGRISSNYVMHASNNTSVVGEWSRKLSTSNTVNLCKVTKFINLCDEELSVSSPYIRNDTKGAKTVEEMPQESVTHLRNCKLESHQVGVSQAEGSFENAPQHINDKDRHSNDRDRYSHDSDRYSNDKDRYRNSSKVNRQSEASEDPCYDHPCWNKRVFIRRIEGNCHTNGRNTFTYLNDVLDKTYKETVELDGSEYIFLYDIICVEDADVASQLDRKGESTLNRSCSAFAGNCRIPLEEENHVLKFSAYNKYVNFFHNLSNQMNRIKRLIYPIEVDMSTGYTSRGSLTIAGETSMGGAHNNTETKRRDGPQPQIAGCRMVGGLDERNLESIQSLFAEEEHLKGSLKMKLLERLNCIFFTAMGSIGKEVNSTVDENCVKCPVNSDDDTTSKNPSNLHVNCPPRKNQLTPLDMNKITQHMKASANRRIHESDIYDINILKKGYFYLYVQNGHWEHYYCALFHIKNNVLFKNDLLYTHYCKIYDRGILHNVLNSPDSYTNYFMAFFKDHHFDMNRMSDLELAIMIRKNYYPFVIELSLSKKANITIHTSPDVLLHAEHTQPQRVRSSLTLFDITSDPFYLIPIEFLQEDGVTTISGGTRMIKGLANEPSQGNIPSHARVKLHYGLLKEWNDSLDCVMEKAKQKRTSLCDKGGQSEKTHYVNKKFSQWIEAFKKERNIKEGAAYQYK</sequence>
<evidence type="ECO:0000313" key="2">
    <source>
        <dbReference type="EMBL" id="OTN64690.1"/>
    </source>
</evidence>
<name>A0A1Y3DKK3_PLAKN</name>
<dbReference type="Proteomes" id="UP000195012">
    <property type="component" value="Unassembled WGS sequence"/>
</dbReference>
<protein>
    <submittedName>
        <fullName evidence="2">Uncharacterized protein</fullName>
    </submittedName>
</protein>
<feature type="region of interest" description="Disordered" evidence="1">
    <location>
        <begin position="63"/>
        <end position="96"/>
    </location>
</feature>
<dbReference type="VEuPathDB" id="PlasmoDB:PKNOH_S130202900"/>
<feature type="compositionally biased region" description="Basic and acidic residues" evidence="1">
    <location>
        <begin position="78"/>
        <end position="90"/>
    </location>
</feature>
<organism evidence="2 3">
    <name type="scientific">Plasmodium knowlesi</name>
    <dbReference type="NCBI Taxonomy" id="5850"/>
    <lineage>
        <taxon>Eukaryota</taxon>
        <taxon>Sar</taxon>
        <taxon>Alveolata</taxon>
        <taxon>Apicomplexa</taxon>
        <taxon>Aconoidasida</taxon>
        <taxon>Haemosporida</taxon>
        <taxon>Plasmodiidae</taxon>
        <taxon>Plasmodium</taxon>
        <taxon>Plasmodium (Plasmodium)</taxon>
    </lineage>
</organism>
<evidence type="ECO:0000256" key="1">
    <source>
        <dbReference type="SAM" id="MobiDB-lite"/>
    </source>
</evidence>
<dbReference type="OrthoDB" id="387338at2759"/>
<accession>A0A1Y3DKK3</accession>
<reference evidence="2 3" key="1">
    <citation type="submission" date="2017-05" db="EMBL/GenBank/DDBJ databases">
        <title>PacBio assembly of a Plasmodium knowlesi genome sequence with Hi-C correction and manual annotation of the SICAvar gene family.</title>
        <authorList>
            <person name="Lapp S.A."/>
            <person name="Geraldo J.A."/>
            <person name="Chien J.-T."/>
            <person name="Ay F."/>
            <person name="Pakala S.B."/>
            <person name="Batugedara G."/>
            <person name="Humphrey J.C."/>
            <person name="Debarry J.D."/>
            <person name="Le Roch K.G."/>
            <person name="Galinski M.R."/>
            <person name="Kissinger J.C."/>
        </authorList>
    </citation>
    <scope>NUCLEOTIDE SEQUENCE [LARGE SCALE GENOMIC DNA]</scope>
    <source>
        <strain evidence="3">Malayan Strain Pk1 (A+)</strain>
    </source>
</reference>
<dbReference type="VEuPathDB" id="PlasmoDB:PKA1H_110042100"/>
<feature type="compositionally biased region" description="Basic and acidic residues" evidence="1">
    <location>
        <begin position="28"/>
        <end position="43"/>
    </location>
</feature>
<gene>
    <name evidence="2" type="ORF">PKNOH_S130202900</name>
</gene>
<dbReference type="eggNOG" id="ENOG502S9F7">
    <property type="taxonomic scope" value="Eukaryota"/>
</dbReference>
<feature type="compositionally biased region" description="Basic and acidic residues" evidence="1">
    <location>
        <begin position="1"/>
        <end position="12"/>
    </location>
</feature>
<proteinExistence type="predicted"/>
<feature type="region of interest" description="Disordered" evidence="1">
    <location>
        <begin position="430"/>
        <end position="450"/>
    </location>
</feature>